<reference evidence="1 2" key="1">
    <citation type="submission" date="2017-04" db="EMBL/GenBank/DDBJ databases">
        <title>Whole Genome Sequence of 1,4-Dioxane Degrading Bacterium Mycobacterium dioxanotrophicus PH-06.</title>
        <authorList>
            <person name="He Y."/>
        </authorList>
    </citation>
    <scope>NUCLEOTIDE SEQUENCE [LARGE SCALE GENOMIC DNA]</scope>
    <source>
        <strain evidence="1 2">PH-06</strain>
    </source>
</reference>
<dbReference type="Proteomes" id="UP000195331">
    <property type="component" value="Chromosome"/>
</dbReference>
<gene>
    <name evidence="1" type="ORF">BTO20_21075</name>
</gene>
<dbReference type="InterPro" id="IPR001387">
    <property type="entry name" value="Cro/C1-type_HTH"/>
</dbReference>
<organism evidence="1 2">
    <name type="scientific">Mycobacterium dioxanotrophicus</name>
    <dbReference type="NCBI Taxonomy" id="482462"/>
    <lineage>
        <taxon>Bacteria</taxon>
        <taxon>Bacillati</taxon>
        <taxon>Actinomycetota</taxon>
        <taxon>Actinomycetes</taxon>
        <taxon>Mycobacteriales</taxon>
        <taxon>Mycobacteriaceae</taxon>
        <taxon>Mycobacterium</taxon>
    </lineage>
</organism>
<dbReference type="AlphaFoldDB" id="A0A1Y0C637"/>
<protein>
    <submittedName>
        <fullName evidence="1">Uncharacterized protein</fullName>
    </submittedName>
</protein>
<sequence>MIADGPQNSSVKSSAHLRTMREVAGLSMRAAADLCGVSLRTWQYWESPGSDQSIKDDVYELLDGLLRRKSQMVQQFLDAVADLDARHSADEIPPVSIVRYRSQTELEEVYPDFPGGIGLHNAVVSSVLDALGERLVVQWAQEVS</sequence>
<keyword evidence="2" id="KW-1185">Reference proteome</keyword>
<dbReference type="RefSeq" id="WP_087078132.1">
    <property type="nucleotide sequence ID" value="NZ_CP020809.1"/>
</dbReference>
<name>A0A1Y0C637_9MYCO</name>
<accession>A0A1Y0C637</accession>
<dbReference type="OrthoDB" id="5574138at2"/>
<dbReference type="CDD" id="cd00093">
    <property type="entry name" value="HTH_XRE"/>
    <property type="match status" value="1"/>
</dbReference>
<dbReference type="InterPro" id="IPR010982">
    <property type="entry name" value="Lambda_DNA-bd_dom_sf"/>
</dbReference>
<proteinExistence type="predicted"/>
<dbReference type="InterPro" id="IPR027910">
    <property type="entry name" value="YdiL_sf"/>
</dbReference>
<evidence type="ECO:0000313" key="1">
    <source>
        <dbReference type="EMBL" id="ART70698.1"/>
    </source>
</evidence>
<dbReference type="Pfam" id="PF13560">
    <property type="entry name" value="HTH_31"/>
    <property type="match status" value="1"/>
</dbReference>
<dbReference type="GO" id="GO:0003677">
    <property type="term" value="F:DNA binding"/>
    <property type="evidence" value="ECO:0007669"/>
    <property type="project" value="InterPro"/>
</dbReference>
<dbReference type="Gene3D" id="1.10.3100.10">
    <property type="entry name" value="Putative cytoplasmic protein"/>
    <property type="match status" value="1"/>
</dbReference>
<evidence type="ECO:0000313" key="2">
    <source>
        <dbReference type="Proteomes" id="UP000195331"/>
    </source>
</evidence>
<dbReference type="SUPFAM" id="SSF47413">
    <property type="entry name" value="lambda repressor-like DNA-binding domains"/>
    <property type="match status" value="1"/>
</dbReference>
<dbReference type="KEGG" id="mdx:BTO20_21075"/>
<dbReference type="EMBL" id="CP020809">
    <property type="protein sequence ID" value="ART70698.1"/>
    <property type="molecule type" value="Genomic_DNA"/>
</dbReference>